<feature type="transmembrane region" description="Helical" evidence="8">
    <location>
        <begin position="150"/>
        <end position="167"/>
    </location>
</feature>
<evidence type="ECO:0000259" key="9">
    <source>
        <dbReference type="Pfam" id="PF01794"/>
    </source>
</evidence>
<protein>
    <recommendedName>
        <fullName evidence="8">Protein-methionine-sulfoxide reductase heme-binding subunit MsrQ</fullName>
    </recommendedName>
    <alternativeName>
        <fullName evidence="8">Flavocytochrome MsrQ</fullName>
    </alternativeName>
</protein>
<sequence>MMGSTSRNLFWLKALFHFIALSPIVYLALKVMSNNAGGDPVQYIIHFTGIGALNTLAATLLISPLAKRYKLGILMKTRRLVGLYVFAYASLHVLAFFSLDLLFAWSLFFEEVVKRPYIIVGATAYILLAALALTSFSAIRRKMGKRWQQLHNGIYVIAILVPVHFYWSVKSEVIEPSLYLLFFSILLGLRINKIKSVKQTLFKYLNVSMWNKNTKSKQGKL</sequence>
<comment type="similarity">
    <text evidence="8">Belongs to the MsrQ family.</text>
</comment>
<evidence type="ECO:0000256" key="5">
    <source>
        <dbReference type="ARBA" id="ARBA00022989"/>
    </source>
</evidence>
<feature type="transmembrane region" description="Helical" evidence="8">
    <location>
        <begin position="9"/>
        <end position="29"/>
    </location>
</feature>
<evidence type="ECO:0000256" key="3">
    <source>
        <dbReference type="ARBA" id="ARBA00022617"/>
    </source>
</evidence>
<keyword evidence="8" id="KW-0288">FMN</keyword>
<feature type="transmembrane region" description="Helical" evidence="8">
    <location>
        <begin position="83"/>
        <end position="105"/>
    </location>
</feature>
<dbReference type="HAMAP" id="MF_01207">
    <property type="entry name" value="MsrQ"/>
    <property type="match status" value="1"/>
</dbReference>
<keyword evidence="11" id="KW-1185">Reference proteome</keyword>
<evidence type="ECO:0000256" key="1">
    <source>
        <dbReference type="ARBA" id="ARBA00004141"/>
    </source>
</evidence>
<feature type="transmembrane region" description="Helical" evidence="8">
    <location>
        <begin position="173"/>
        <end position="191"/>
    </location>
</feature>
<dbReference type="NCBIfam" id="NF003831">
    <property type="entry name" value="PRK05419.1-2"/>
    <property type="match status" value="1"/>
</dbReference>
<keyword evidence="3 8" id="KW-0349">Heme</keyword>
<reference evidence="10 11" key="1">
    <citation type="submission" date="2021-01" db="EMBL/GenBank/DDBJ databases">
        <title>Genome sequence of Shewanella schlegeliana JCM 11561.</title>
        <authorList>
            <person name="Zhang H."/>
            <person name="Li C."/>
        </authorList>
    </citation>
    <scope>NUCLEOTIDE SEQUENCE [LARGE SCALE GENOMIC DNA]</scope>
    <source>
        <strain evidence="10 11">JCM 11561</strain>
    </source>
</reference>
<feature type="transmembrane region" description="Helical" evidence="8">
    <location>
        <begin position="41"/>
        <end position="62"/>
    </location>
</feature>
<evidence type="ECO:0000256" key="6">
    <source>
        <dbReference type="ARBA" id="ARBA00023004"/>
    </source>
</evidence>
<name>A0ABS1STV6_9GAMM</name>
<comment type="subunit">
    <text evidence="8">Heterodimer of a catalytic subunit (MsrP) and a heme-binding subunit (MsrQ).</text>
</comment>
<keyword evidence="8" id="KW-0285">Flavoprotein</keyword>
<keyword evidence="8" id="KW-0249">Electron transport</keyword>
<dbReference type="PANTHER" id="PTHR36964">
    <property type="entry name" value="PROTEIN-METHIONINE-SULFOXIDE REDUCTASE HEME-BINDING SUBUNIT MSRQ"/>
    <property type="match status" value="1"/>
</dbReference>
<keyword evidence="8" id="KW-1003">Cell membrane</keyword>
<evidence type="ECO:0000256" key="8">
    <source>
        <dbReference type="HAMAP-Rule" id="MF_01207"/>
    </source>
</evidence>
<gene>
    <name evidence="8 10" type="primary">msrQ</name>
    <name evidence="10" type="ORF">JMA39_02215</name>
</gene>
<dbReference type="PANTHER" id="PTHR36964:SF1">
    <property type="entry name" value="PROTEIN-METHIONINE-SULFOXIDE REDUCTASE HEME-BINDING SUBUNIT MSRQ"/>
    <property type="match status" value="1"/>
</dbReference>
<keyword evidence="8" id="KW-0479">Metal-binding</keyword>
<proteinExistence type="inferred from homology"/>
<comment type="cofactor">
    <cofactor evidence="8">
        <name>FMN</name>
        <dbReference type="ChEBI" id="CHEBI:58210"/>
    </cofactor>
    <text evidence="8">Binds 1 FMN per subunit.</text>
</comment>
<comment type="cofactor">
    <cofactor evidence="8">
        <name>heme b</name>
        <dbReference type="ChEBI" id="CHEBI:60344"/>
    </cofactor>
    <text evidence="8">Binds 1 heme b (iron(II)-protoporphyrin IX) group per subunit.</text>
</comment>
<dbReference type="Proteomes" id="UP000604898">
    <property type="component" value="Unassembled WGS sequence"/>
</dbReference>
<evidence type="ECO:0000313" key="11">
    <source>
        <dbReference type="Proteomes" id="UP000604898"/>
    </source>
</evidence>
<comment type="function">
    <text evidence="8">Part of the MsrPQ system that repairs oxidized periplasmic proteins containing methionine sulfoxide residues (Met-O), using respiratory chain electrons. Thus protects these proteins from oxidative-stress damage caused by reactive species of oxygen and chlorine generated by the host defense mechanisms. MsrPQ is essential for the maintenance of envelope integrity under bleach stress, rescuing a wide series of structurally unrelated periplasmic proteins from methionine oxidation. MsrQ provides electrons for reduction to the reductase catalytic subunit MsrP, using the quinone pool of the respiratory chain.</text>
</comment>
<feature type="domain" description="Ferric oxidoreductase" evidence="9">
    <location>
        <begin position="49"/>
        <end position="160"/>
    </location>
</feature>
<evidence type="ECO:0000256" key="4">
    <source>
        <dbReference type="ARBA" id="ARBA00022692"/>
    </source>
</evidence>
<keyword evidence="6 8" id="KW-0408">Iron</keyword>
<dbReference type="Pfam" id="PF01794">
    <property type="entry name" value="Ferric_reduct"/>
    <property type="match status" value="1"/>
</dbReference>
<dbReference type="InterPro" id="IPR013130">
    <property type="entry name" value="Fe3_Rdtase_TM_dom"/>
</dbReference>
<keyword evidence="2 8" id="KW-0813">Transport</keyword>
<evidence type="ECO:0000256" key="7">
    <source>
        <dbReference type="ARBA" id="ARBA00023136"/>
    </source>
</evidence>
<feature type="transmembrane region" description="Helical" evidence="8">
    <location>
        <begin position="117"/>
        <end position="138"/>
    </location>
</feature>
<comment type="caution">
    <text evidence="10">The sequence shown here is derived from an EMBL/GenBank/DDBJ whole genome shotgun (WGS) entry which is preliminary data.</text>
</comment>
<comment type="subcellular location">
    <subcellularLocation>
        <location evidence="8">Cell membrane</location>
        <topology evidence="8">Multi-pass membrane protein</topology>
    </subcellularLocation>
    <subcellularLocation>
        <location evidence="1">Membrane</location>
        <topology evidence="1">Multi-pass membrane protein</topology>
    </subcellularLocation>
</comment>
<evidence type="ECO:0000313" key="10">
    <source>
        <dbReference type="EMBL" id="MBL4911968.1"/>
    </source>
</evidence>
<evidence type="ECO:0000256" key="2">
    <source>
        <dbReference type="ARBA" id="ARBA00022448"/>
    </source>
</evidence>
<accession>A0ABS1STV6</accession>
<keyword evidence="5 8" id="KW-1133">Transmembrane helix</keyword>
<dbReference type="InterPro" id="IPR022837">
    <property type="entry name" value="MsrQ-like"/>
</dbReference>
<dbReference type="EMBL" id="JAESVD010000001">
    <property type="protein sequence ID" value="MBL4911968.1"/>
    <property type="molecule type" value="Genomic_DNA"/>
</dbReference>
<keyword evidence="7 8" id="KW-0472">Membrane</keyword>
<keyword evidence="4 8" id="KW-0812">Transmembrane</keyword>
<organism evidence="10 11">
    <name type="scientific">Shewanella schlegeliana</name>
    <dbReference type="NCBI Taxonomy" id="190308"/>
    <lineage>
        <taxon>Bacteria</taxon>
        <taxon>Pseudomonadati</taxon>
        <taxon>Pseudomonadota</taxon>
        <taxon>Gammaproteobacteria</taxon>
        <taxon>Alteromonadales</taxon>
        <taxon>Shewanellaceae</taxon>
        <taxon>Shewanella</taxon>
    </lineage>
</organism>